<dbReference type="OrthoDB" id="6437344at2759"/>
<sequence length="142" mass="15998">MRKKNVIEQLDSGITELVNINRKKLKSILVTLIFCGTRDISIRGKNSSEGNFLDLLLFRVSAGDKVSEDHLQNHNGKAKYTSDRVQNNLISTCGSVLQHEIVDEVNGTPAFSLLADERTTVGGSTICRREIEFYSKRRIFRV</sequence>
<organism evidence="1 2">
    <name type="scientific">Araneus ventricosus</name>
    <name type="common">Orbweaver spider</name>
    <name type="synonym">Epeira ventricosa</name>
    <dbReference type="NCBI Taxonomy" id="182803"/>
    <lineage>
        <taxon>Eukaryota</taxon>
        <taxon>Metazoa</taxon>
        <taxon>Ecdysozoa</taxon>
        <taxon>Arthropoda</taxon>
        <taxon>Chelicerata</taxon>
        <taxon>Arachnida</taxon>
        <taxon>Araneae</taxon>
        <taxon>Araneomorphae</taxon>
        <taxon>Entelegynae</taxon>
        <taxon>Araneoidea</taxon>
        <taxon>Araneidae</taxon>
        <taxon>Araneus</taxon>
    </lineage>
</organism>
<dbReference type="AlphaFoldDB" id="A0A4Y2JEG4"/>
<dbReference type="EMBL" id="BGPR01003412">
    <property type="protein sequence ID" value="GBM87828.1"/>
    <property type="molecule type" value="Genomic_DNA"/>
</dbReference>
<name>A0A4Y2JEG4_ARAVE</name>
<protein>
    <submittedName>
        <fullName evidence="1">Uncharacterized protein</fullName>
    </submittedName>
</protein>
<dbReference type="Proteomes" id="UP000499080">
    <property type="component" value="Unassembled WGS sequence"/>
</dbReference>
<comment type="caution">
    <text evidence="1">The sequence shown here is derived from an EMBL/GenBank/DDBJ whole genome shotgun (WGS) entry which is preliminary data.</text>
</comment>
<accession>A0A4Y2JEG4</accession>
<dbReference type="PANTHER" id="PTHR45749:SF21">
    <property type="entry name" value="DUF4371 DOMAIN-CONTAINING PROTEIN"/>
    <property type="match status" value="1"/>
</dbReference>
<evidence type="ECO:0000313" key="1">
    <source>
        <dbReference type="EMBL" id="GBM87828.1"/>
    </source>
</evidence>
<dbReference type="PANTHER" id="PTHR45749">
    <property type="match status" value="1"/>
</dbReference>
<reference evidence="1 2" key="1">
    <citation type="journal article" date="2019" name="Sci. Rep.">
        <title>Orb-weaving spider Araneus ventricosus genome elucidates the spidroin gene catalogue.</title>
        <authorList>
            <person name="Kono N."/>
            <person name="Nakamura H."/>
            <person name="Ohtoshi R."/>
            <person name="Moran D.A.P."/>
            <person name="Shinohara A."/>
            <person name="Yoshida Y."/>
            <person name="Fujiwara M."/>
            <person name="Mori M."/>
            <person name="Tomita M."/>
            <person name="Arakawa K."/>
        </authorList>
    </citation>
    <scope>NUCLEOTIDE SEQUENCE [LARGE SCALE GENOMIC DNA]</scope>
</reference>
<keyword evidence="2" id="KW-1185">Reference proteome</keyword>
<proteinExistence type="predicted"/>
<evidence type="ECO:0000313" key="2">
    <source>
        <dbReference type="Proteomes" id="UP000499080"/>
    </source>
</evidence>
<gene>
    <name evidence="1" type="ORF">AVEN_38496_1</name>
</gene>